<dbReference type="EMBL" id="VSSQ01118528">
    <property type="protein sequence ID" value="MPN52425.1"/>
    <property type="molecule type" value="Genomic_DNA"/>
</dbReference>
<organism evidence="1">
    <name type="scientific">bioreactor metagenome</name>
    <dbReference type="NCBI Taxonomy" id="1076179"/>
    <lineage>
        <taxon>unclassified sequences</taxon>
        <taxon>metagenomes</taxon>
        <taxon>ecological metagenomes</taxon>
    </lineage>
</organism>
<evidence type="ECO:0000313" key="1">
    <source>
        <dbReference type="EMBL" id="MPN52425.1"/>
    </source>
</evidence>
<comment type="caution">
    <text evidence="1">The sequence shown here is derived from an EMBL/GenBank/DDBJ whole genome shotgun (WGS) entry which is preliminary data.</text>
</comment>
<gene>
    <name evidence="1" type="ORF">SDC9_200086</name>
</gene>
<name>A0A645IM70_9ZZZZ</name>
<proteinExistence type="predicted"/>
<reference evidence="1" key="1">
    <citation type="submission" date="2019-08" db="EMBL/GenBank/DDBJ databases">
        <authorList>
            <person name="Kucharzyk K."/>
            <person name="Murdoch R.W."/>
            <person name="Higgins S."/>
            <person name="Loffler F."/>
        </authorList>
    </citation>
    <scope>NUCLEOTIDE SEQUENCE</scope>
</reference>
<protein>
    <submittedName>
        <fullName evidence="1">Uncharacterized protein</fullName>
    </submittedName>
</protein>
<accession>A0A645IM70</accession>
<dbReference type="AlphaFoldDB" id="A0A645IM70"/>
<sequence length="136" mass="14913">MQAAGHFVALASELAAGVQNGQADLNGRAFQLRVQAHGKPASIIPHLNGAILMQDDLYLSTKTRQRLVNGIIYDLVYAVVQAVDIGGADVHAGPLAYGLQPFQHLYLVFIVMRVDMGCHRAHAFFVFGHCFPRFLR</sequence>